<gene>
    <name evidence="3" type="primary">LOC114648897</name>
</gene>
<dbReference type="InterPro" id="IPR014830">
    <property type="entry name" value="Glycolipid_transfer_prot_dom"/>
</dbReference>
<dbReference type="RefSeq" id="XP_028654049.1">
    <property type="nucleotide sequence ID" value="XM_028798216.2"/>
</dbReference>
<name>A0A8C4S2G6_ERPCA</name>
<reference evidence="3" key="1">
    <citation type="submission" date="2021-06" db="EMBL/GenBank/DDBJ databases">
        <authorList>
            <consortium name="Wellcome Sanger Institute Data Sharing"/>
        </authorList>
    </citation>
    <scope>NUCLEOTIDE SEQUENCE [LARGE SCALE GENOMIC DNA]</scope>
</reference>
<proteinExistence type="inferred from homology"/>
<dbReference type="GeneTree" id="ENSGT00940000165048"/>
<dbReference type="Ensembl" id="ENSECRT00000011445.1">
    <property type="protein sequence ID" value="ENSECRP00000011260.1"/>
    <property type="gene ID" value="ENSECRG00000007506.1"/>
</dbReference>
<accession>A0A8C4S2G6</accession>
<dbReference type="GeneID" id="114648897"/>
<reference evidence="3" key="2">
    <citation type="submission" date="2025-08" db="UniProtKB">
        <authorList>
            <consortium name="Ensembl"/>
        </authorList>
    </citation>
    <scope>IDENTIFICATION</scope>
</reference>
<dbReference type="GO" id="GO:1902388">
    <property type="term" value="F:ceramide 1-phosphate transfer activity"/>
    <property type="evidence" value="ECO:0007669"/>
    <property type="project" value="TreeGrafter"/>
</dbReference>
<evidence type="ECO:0000313" key="3">
    <source>
        <dbReference type="Ensembl" id="ENSECRP00000011260.1"/>
    </source>
</evidence>
<protein>
    <submittedName>
        <fullName evidence="3">Glycolipid transfer protein domain containing 2b</fullName>
    </submittedName>
</protein>
<keyword evidence="4" id="KW-1185">Reference proteome</keyword>
<dbReference type="GO" id="GO:0032691">
    <property type="term" value="P:negative regulation of interleukin-1 beta production"/>
    <property type="evidence" value="ECO:0007669"/>
    <property type="project" value="UniProtKB-ARBA"/>
</dbReference>
<organism evidence="3 4">
    <name type="scientific">Erpetoichthys calabaricus</name>
    <name type="common">Rope fish</name>
    <name type="synonym">Calamoichthys calabaricus</name>
    <dbReference type="NCBI Taxonomy" id="27687"/>
    <lineage>
        <taxon>Eukaryota</taxon>
        <taxon>Metazoa</taxon>
        <taxon>Chordata</taxon>
        <taxon>Craniata</taxon>
        <taxon>Vertebrata</taxon>
        <taxon>Euteleostomi</taxon>
        <taxon>Actinopterygii</taxon>
        <taxon>Polypteriformes</taxon>
        <taxon>Polypteridae</taxon>
        <taxon>Erpetoichthys</taxon>
    </lineage>
</organism>
<dbReference type="PANTHER" id="PTHR10219:SF19">
    <property type="entry name" value="GLYCOLIPID TRANSFER PROTEIN DOMAIN-CONTAINING PROTEIN 2"/>
    <property type="match status" value="1"/>
</dbReference>
<dbReference type="PANTHER" id="PTHR10219">
    <property type="entry name" value="GLYCOLIPID TRANSFER PROTEIN-RELATED"/>
    <property type="match status" value="1"/>
</dbReference>
<comment type="similarity">
    <text evidence="1">Belongs to the GLTP family.</text>
</comment>
<dbReference type="Gene3D" id="1.10.3520.10">
    <property type="entry name" value="Glycolipid transfer protein"/>
    <property type="match status" value="1"/>
</dbReference>
<evidence type="ECO:0000256" key="1">
    <source>
        <dbReference type="ARBA" id="ARBA00007148"/>
    </source>
</evidence>
<dbReference type="GO" id="GO:0005829">
    <property type="term" value="C:cytosol"/>
    <property type="evidence" value="ECO:0007669"/>
    <property type="project" value="TreeGrafter"/>
</dbReference>
<dbReference type="GO" id="GO:0016020">
    <property type="term" value="C:membrane"/>
    <property type="evidence" value="ECO:0007669"/>
    <property type="project" value="TreeGrafter"/>
</dbReference>
<dbReference type="Pfam" id="PF08718">
    <property type="entry name" value="GLTP"/>
    <property type="match status" value="1"/>
</dbReference>
<dbReference type="SUPFAM" id="SSF110004">
    <property type="entry name" value="Glycolipid transfer protein, GLTP"/>
    <property type="match status" value="1"/>
</dbReference>
<dbReference type="AlphaFoldDB" id="A0A8C4S2G6"/>
<dbReference type="Proteomes" id="UP000694620">
    <property type="component" value="Chromosome 3"/>
</dbReference>
<dbReference type="InterPro" id="IPR036497">
    <property type="entry name" value="GLTP_sf"/>
</dbReference>
<reference evidence="3" key="3">
    <citation type="submission" date="2025-09" db="UniProtKB">
        <authorList>
            <consortium name="Ensembl"/>
        </authorList>
    </citation>
    <scope>IDENTIFICATION</scope>
</reference>
<dbReference type="FunFam" id="1.10.3520.10:FF:000002">
    <property type="entry name" value="Ceramide-1-phosphate transfer protein"/>
    <property type="match status" value="1"/>
</dbReference>
<evidence type="ECO:0000313" key="4">
    <source>
        <dbReference type="Proteomes" id="UP000694620"/>
    </source>
</evidence>
<sequence length="291" mass="33492">MKLARRGMASPKFCKFFMPLSLVGLLFFYLSIRLHDHLRECSMNGGPCLWHHRSVESITNDIDAINGGTQSLEHITTEFSKHCSGQDFQISRVLVSFNSAVTKEEEVLLEQYLVGWDELIKFMEALGTVFSFISQEVKGKIGILRELQSTARGNEYYSVRSMMDHELRHNLVNFHKQTNSGCRTLLRLHRALKWLELFLHKLGMSSDESNTSDLCQEAYNEALAPYHSWLVRQAASMAFLALPERKVFFDIVCIEHEGEAQLVLERTVRSIVRVYNIMQEAYHSRGMLNLP</sequence>
<dbReference type="GO" id="GO:1902387">
    <property type="term" value="F:ceramide 1-phosphate binding"/>
    <property type="evidence" value="ECO:0007669"/>
    <property type="project" value="TreeGrafter"/>
</dbReference>
<feature type="domain" description="Glycolipid transfer protein" evidence="2">
    <location>
        <begin position="108"/>
        <end position="253"/>
    </location>
</feature>
<evidence type="ECO:0000259" key="2">
    <source>
        <dbReference type="Pfam" id="PF08718"/>
    </source>
</evidence>